<evidence type="ECO:0000259" key="2">
    <source>
        <dbReference type="Pfam" id="PF00892"/>
    </source>
</evidence>
<keyword evidence="1" id="KW-0472">Membrane</keyword>
<evidence type="ECO:0000313" key="4">
    <source>
        <dbReference type="Proteomes" id="UP000278437"/>
    </source>
</evidence>
<dbReference type="PANTHER" id="PTHR22911:SF103">
    <property type="entry name" value="BLR2811 PROTEIN"/>
    <property type="match status" value="1"/>
</dbReference>
<dbReference type="InterPro" id="IPR000620">
    <property type="entry name" value="EamA_dom"/>
</dbReference>
<keyword evidence="1" id="KW-1133">Transmembrane helix</keyword>
<feature type="transmembrane region" description="Helical" evidence="1">
    <location>
        <begin position="198"/>
        <end position="216"/>
    </location>
</feature>
<keyword evidence="1" id="KW-0812">Transmembrane</keyword>
<feature type="transmembrane region" description="Helical" evidence="1">
    <location>
        <begin position="228"/>
        <end position="246"/>
    </location>
</feature>
<feature type="domain" description="EamA" evidence="2">
    <location>
        <begin position="198"/>
        <end position="325"/>
    </location>
</feature>
<sequence>MTLDLRFFPVDKFLTANLQLYCYISLFSIVVSYFQQDVLIDGCYFKPLTPILVISRPMHALFLILLAQLLIATGNLLIKFLDQNTGVFQLVLYRQLFATLLVLPFVWKLQGNLKLSPLYKVHMVRALLIGLGNGVFFIAILNLPLASVTAVLYLAPLMLLLMSALILNESIGYRRSVAAAVGFCGILMISQPSGFNPYLLLAALGALISASNSLILKRYATAEHPFSTLFWSNAFAMVFLLPAAAIEGAPLAWDVSGVGLSLALFYLGMTWLVIHAYRKADASQLAPAEYTGLVFATLFGLWFLGETPNLLSIAGTFIVLWSAVLPVYPDLKGRFRAWRARGSGSQSQEPSER</sequence>
<organism evidence="3 4">
    <name type="scientific">Shewanella khirikhana</name>
    <dbReference type="NCBI Taxonomy" id="1965282"/>
    <lineage>
        <taxon>Bacteria</taxon>
        <taxon>Pseudomonadati</taxon>
        <taxon>Pseudomonadota</taxon>
        <taxon>Gammaproteobacteria</taxon>
        <taxon>Alteromonadales</taxon>
        <taxon>Shewanellaceae</taxon>
        <taxon>Shewanella</taxon>
    </lineage>
</organism>
<feature type="domain" description="EamA" evidence="2">
    <location>
        <begin position="60"/>
        <end position="190"/>
    </location>
</feature>
<feature type="transmembrane region" description="Helical" evidence="1">
    <location>
        <begin position="20"/>
        <end position="40"/>
    </location>
</feature>
<dbReference type="EMBL" id="CP020373">
    <property type="protein sequence ID" value="AZQ09769.1"/>
    <property type="molecule type" value="Genomic_DNA"/>
</dbReference>
<protein>
    <submittedName>
        <fullName evidence="3">EamA-like transporter family protein</fullName>
    </submittedName>
</protein>
<gene>
    <name evidence="3" type="ORF">STH12_00630</name>
</gene>
<dbReference type="SUPFAM" id="SSF103481">
    <property type="entry name" value="Multidrug resistance efflux transporter EmrE"/>
    <property type="match status" value="2"/>
</dbReference>
<feature type="transmembrane region" description="Helical" evidence="1">
    <location>
        <begin position="87"/>
        <end position="107"/>
    </location>
</feature>
<feature type="transmembrane region" description="Helical" evidence="1">
    <location>
        <begin position="127"/>
        <end position="145"/>
    </location>
</feature>
<proteinExistence type="predicted"/>
<feature type="transmembrane region" description="Helical" evidence="1">
    <location>
        <begin position="252"/>
        <end position="274"/>
    </location>
</feature>
<dbReference type="Proteomes" id="UP000278437">
    <property type="component" value="Chromosome"/>
</dbReference>
<name>A0ABM7D023_9GAMM</name>
<feature type="transmembrane region" description="Helical" evidence="1">
    <location>
        <begin position="151"/>
        <end position="168"/>
    </location>
</feature>
<feature type="transmembrane region" description="Helical" evidence="1">
    <location>
        <begin position="286"/>
        <end position="304"/>
    </location>
</feature>
<dbReference type="InterPro" id="IPR037185">
    <property type="entry name" value="EmrE-like"/>
</dbReference>
<reference evidence="4" key="1">
    <citation type="submission" date="2017-03" db="EMBL/GenBank/DDBJ databases">
        <title>Full genome sequence of a non-lethal Shewanella isolate that potentiates virulence of Vibio parahaemolyticus causing acute hepatopancreatic necrosis disease (AHPND) in shrimp.</title>
        <authorList>
            <person name="Prachumwat A."/>
            <person name="Sritunyalucksana K."/>
        </authorList>
    </citation>
    <scope>NUCLEOTIDE SEQUENCE [LARGE SCALE GENOMIC DNA]</scope>
    <source>
        <strain evidence="4">TH2012</strain>
    </source>
</reference>
<keyword evidence="4" id="KW-1185">Reference proteome</keyword>
<evidence type="ECO:0000256" key="1">
    <source>
        <dbReference type="SAM" id="Phobius"/>
    </source>
</evidence>
<feature type="transmembrane region" description="Helical" evidence="1">
    <location>
        <begin position="60"/>
        <end position="81"/>
    </location>
</feature>
<dbReference type="PANTHER" id="PTHR22911">
    <property type="entry name" value="ACYL-MALONYL CONDENSING ENZYME-RELATED"/>
    <property type="match status" value="1"/>
</dbReference>
<accession>A0ABM7D023</accession>
<evidence type="ECO:0000313" key="3">
    <source>
        <dbReference type="EMBL" id="AZQ09769.1"/>
    </source>
</evidence>
<dbReference type="Pfam" id="PF00892">
    <property type="entry name" value="EamA"/>
    <property type="match status" value="2"/>
</dbReference>
<feature type="transmembrane region" description="Helical" evidence="1">
    <location>
        <begin position="310"/>
        <end position="331"/>
    </location>
</feature>